<dbReference type="GO" id="GO:0006354">
    <property type="term" value="P:DNA-templated transcription elongation"/>
    <property type="evidence" value="ECO:0007669"/>
    <property type="project" value="InterPro"/>
</dbReference>
<evidence type="ECO:0000256" key="3">
    <source>
        <dbReference type="ARBA" id="ARBA00023163"/>
    </source>
</evidence>
<dbReference type="Gene3D" id="3.30.70.940">
    <property type="entry name" value="NusG, N-terminal domain"/>
    <property type="match status" value="1"/>
</dbReference>
<dbReference type="HOGENOM" id="CLU_067287_5_0_5"/>
<keyword evidence="3" id="KW-0804">Transcription</keyword>
<organism evidence="5 6">
    <name type="scientific">Afipia clevelandensis ATCC 49720</name>
    <dbReference type="NCBI Taxonomy" id="883079"/>
    <lineage>
        <taxon>Bacteria</taxon>
        <taxon>Pseudomonadati</taxon>
        <taxon>Pseudomonadota</taxon>
        <taxon>Alphaproteobacteria</taxon>
        <taxon>Hyphomicrobiales</taxon>
        <taxon>Nitrobacteraceae</taxon>
        <taxon>Afipia</taxon>
    </lineage>
</organism>
<dbReference type="InterPro" id="IPR043425">
    <property type="entry name" value="NusG-like"/>
</dbReference>
<dbReference type="PANTHER" id="PTHR30265">
    <property type="entry name" value="RHO-INTERACTING TRANSCRIPTION TERMINATION FACTOR NUSG"/>
    <property type="match status" value="1"/>
</dbReference>
<comment type="caution">
    <text evidence="5">The sequence shown here is derived from an EMBL/GenBank/DDBJ whole genome shotgun (WGS) entry which is preliminary data.</text>
</comment>
<dbReference type="InterPro" id="IPR006645">
    <property type="entry name" value="NGN-like_dom"/>
</dbReference>
<name>K8PBA3_9BRAD</name>
<dbReference type="GO" id="GO:0005829">
    <property type="term" value="C:cytosol"/>
    <property type="evidence" value="ECO:0007669"/>
    <property type="project" value="TreeGrafter"/>
</dbReference>
<keyword evidence="1" id="KW-0889">Transcription antitermination</keyword>
<dbReference type="Proteomes" id="UP000001095">
    <property type="component" value="Unassembled WGS sequence"/>
</dbReference>
<dbReference type="SUPFAM" id="SSF50104">
    <property type="entry name" value="Translation proteins SH3-like domain"/>
    <property type="match status" value="1"/>
</dbReference>
<dbReference type="PANTHER" id="PTHR30265:SF7">
    <property type="entry name" value="TRANSCRIPTION ANTITERMINATION PROTEIN RFAH"/>
    <property type="match status" value="1"/>
</dbReference>
<dbReference type="RefSeq" id="WP_002712711.1">
    <property type="nucleotide sequence ID" value="NZ_KB375281.1"/>
</dbReference>
<proteinExistence type="predicted"/>
<dbReference type="GO" id="GO:0031564">
    <property type="term" value="P:transcription antitermination"/>
    <property type="evidence" value="ECO:0007669"/>
    <property type="project" value="UniProtKB-KW"/>
</dbReference>
<feature type="domain" description="NusG-like N-terminal" evidence="4">
    <location>
        <begin position="6"/>
        <end position="105"/>
    </location>
</feature>
<reference evidence="5 6" key="1">
    <citation type="submission" date="2012-04" db="EMBL/GenBank/DDBJ databases">
        <title>The Genome Sequence of Afipia clevelandensis ATCC 49720.</title>
        <authorList>
            <consortium name="The Broad Institute Genome Sequencing Platform"/>
            <person name="Earl A."/>
            <person name="Ward D."/>
            <person name="Feldgarden M."/>
            <person name="Gevers D."/>
            <person name="Huys G."/>
            <person name="Walker B."/>
            <person name="Young S.K."/>
            <person name="Zeng Q."/>
            <person name="Gargeya S."/>
            <person name="Fitzgerald M."/>
            <person name="Haas B."/>
            <person name="Abouelleil A."/>
            <person name="Alvarado L."/>
            <person name="Arachchi H.M."/>
            <person name="Berlin A."/>
            <person name="Chapman S.B."/>
            <person name="Goldberg J."/>
            <person name="Griggs A."/>
            <person name="Gujja S."/>
            <person name="Hansen M."/>
            <person name="Howarth C."/>
            <person name="Imamovic A."/>
            <person name="Larimer J."/>
            <person name="McCowen C."/>
            <person name="Montmayeur A."/>
            <person name="Murphy C."/>
            <person name="Neiman D."/>
            <person name="Pearson M."/>
            <person name="Priest M."/>
            <person name="Roberts A."/>
            <person name="Saif S."/>
            <person name="Shea T."/>
            <person name="Sisk P."/>
            <person name="Sykes S."/>
            <person name="Wortman J."/>
            <person name="Nusbaum C."/>
            <person name="Birren B."/>
        </authorList>
    </citation>
    <scope>NUCLEOTIDE SEQUENCE [LARGE SCALE GENOMIC DNA]</scope>
    <source>
        <strain evidence="5 6">ATCC 49720</strain>
    </source>
</reference>
<dbReference type="SUPFAM" id="SSF82679">
    <property type="entry name" value="N-utilization substance G protein NusG, N-terminal domain"/>
    <property type="match status" value="1"/>
</dbReference>
<dbReference type="AlphaFoldDB" id="K8PBA3"/>
<dbReference type="OrthoDB" id="9787731at2"/>
<keyword evidence="6" id="KW-1185">Reference proteome</keyword>
<dbReference type="InterPro" id="IPR008991">
    <property type="entry name" value="Translation_prot_SH3-like_sf"/>
</dbReference>
<dbReference type="CDD" id="cd09892">
    <property type="entry name" value="NGN_SP_RfaH"/>
    <property type="match status" value="1"/>
</dbReference>
<evidence type="ECO:0000313" key="5">
    <source>
        <dbReference type="EMBL" id="EKS35633.1"/>
    </source>
</evidence>
<accession>K8PBA3</accession>
<keyword evidence="2" id="KW-0805">Transcription regulation</keyword>
<gene>
    <name evidence="5" type="ORF">HMPREF9696_01845</name>
</gene>
<dbReference type="InterPro" id="IPR036735">
    <property type="entry name" value="NGN_dom_sf"/>
</dbReference>
<dbReference type="PATRIC" id="fig|883079.3.peg.1871"/>
<dbReference type="Pfam" id="PF02357">
    <property type="entry name" value="NusG"/>
    <property type="match status" value="1"/>
</dbReference>
<evidence type="ECO:0000256" key="1">
    <source>
        <dbReference type="ARBA" id="ARBA00022814"/>
    </source>
</evidence>
<sequence>MNGQPDDGWYVVHTQVNSEAKAARNLAQQGFEVYLPHYLKRRSHARKIEWVAAPLFPRYVFVRINMATQRWRSIHSTLGVCYLVANGQDPAPVAQDVLMLLKSREDDRGFIKVEHGPRLSLGEKVRVLAGAFADSFGLFDGLNDRNRVAVLLDFLGRKVRVSLDAEAIAAA</sequence>
<evidence type="ECO:0000256" key="2">
    <source>
        <dbReference type="ARBA" id="ARBA00023015"/>
    </source>
</evidence>
<dbReference type="EMBL" id="AGWY01000008">
    <property type="protein sequence ID" value="EKS35633.1"/>
    <property type="molecule type" value="Genomic_DNA"/>
</dbReference>
<dbReference type="CDD" id="cd06091">
    <property type="entry name" value="KOW_NusG"/>
    <property type="match status" value="1"/>
</dbReference>
<evidence type="ECO:0000313" key="6">
    <source>
        <dbReference type="Proteomes" id="UP000001095"/>
    </source>
</evidence>
<protein>
    <submittedName>
        <fullName evidence="5">Transcriptional activator RfaH</fullName>
    </submittedName>
</protein>
<evidence type="ECO:0000259" key="4">
    <source>
        <dbReference type="SMART" id="SM00738"/>
    </source>
</evidence>
<dbReference type="SMART" id="SM00738">
    <property type="entry name" value="NGN"/>
    <property type="match status" value="1"/>
</dbReference>